<dbReference type="InterPro" id="IPR050266">
    <property type="entry name" value="AB_hydrolase_sf"/>
</dbReference>
<dbReference type="OrthoDB" id="613638at2"/>
<accession>A0A6I6L3U4</accession>
<dbReference type="InterPro" id="IPR029058">
    <property type="entry name" value="AB_hydrolase_fold"/>
</dbReference>
<sequence length="492" mass="53727">MISRGIKGVGTLISGAILALSAGTVEAKSPDLRLIPSRSITSAECPFEPGAAIAGRVQCGQLNVPENRENLAGKNVTIFFAVVQPEQQIADRDPILFVMGGNGSGLKNLKRQPALAHRLARNNTLIYVDHRGSTPWGKPDMSCAEFPEGLDAADPKADPANVEKCRNSLASKLDINAFGAFEAAQDLRDLRIALGIDRWSVYGVSYGTTIAQRLNFIDGEAIKAIVFDGMSGVESNSFGKSFVLQPLAELLDECAAVKECVSAYPKLQSDLEKAAKALQRRPRNIGGERISNVEFLDQIRLALANPDLRGRIPLAISRAAKQDYEAWRKLANPEANSGSKDPAFTWPSSVCRDEFPRMERSDSNGFPTRSFDAAVVSGARMTSFETYDWARFCPRMGFTTSDPATIAVVKSDTPALFFAGQLDLVTPTYQSIETSRNFSLSTIIEFPLTWHFTLINQPECAAGIMLQFFDRPTAPIVRTCVDALPKTKWVIE</sequence>
<reference evidence="2" key="1">
    <citation type="submission" date="2019-01" db="EMBL/GenBank/DDBJ databases">
        <title>Sphingorhabdus lacus sp.nov., isolated from an oligotrophic freshwater lake.</title>
        <authorList>
            <person name="Park M."/>
        </authorList>
    </citation>
    <scope>NUCLEOTIDE SEQUENCE [LARGE SCALE GENOMIC DNA]</scope>
    <source>
        <strain evidence="2">IMCC1753</strain>
    </source>
</reference>
<proteinExistence type="predicted"/>
<dbReference type="Gene3D" id="3.40.50.1820">
    <property type="entry name" value="alpha/beta hydrolase"/>
    <property type="match status" value="1"/>
</dbReference>
<dbReference type="GO" id="GO:0016787">
    <property type="term" value="F:hydrolase activity"/>
    <property type="evidence" value="ECO:0007669"/>
    <property type="project" value="UniProtKB-KW"/>
</dbReference>
<dbReference type="EMBL" id="CP035733">
    <property type="protein sequence ID" value="QGY80680.1"/>
    <property type="molecule type" value="Genomic_DNA"/>
</dbReference>
<dbReference type="Proteomes" id="UP000428803">
    <property type="component" value="Chromosome"/>
</dbReference>
<dbReference type="RefSeq" id="WP_158900132.1">
    <property type="nucleotide sequence ID" value="NZ_CP035733.1"/>
</dbReference>
<evidence type="ECO:0000313" key="2">
    <source>
        <dbReference type="Proteomes" id="UP000428803"/>
    </source>
</evidence>
<dbReference type="KEGG" id="slaa:EUU25_08635"/>
<gene>
    <name evidence="1" type="ORF">EUU25_08635</name>
</gene>
<dbReference type="AlphaFoldDB" id="A0A6I6L3U4"/>
<organism evidence="1 2">
    <name type="scientific">Sphingorhabdus lacus</name>
    <dbReference type="NCBI Taxonomy" id="392610"/>
    <lineage>
        <taxon>Bacteria</taxon>
        <taxon>Pseudomonadati</taxon>
        <taxon>Pseudomonadota</taxon>
        <taxon>Alphaproteobacteria</taxon>
        <taxon>Sphingomonadales</taxon>
        <taxon>Sphingomonadaceae</taxon>
        <taxon>Sphingorhabdus</taxon>
    </lineage>
</organism>
<protein>
    <submittedName>
        <fullName evidence="1">Alpha/beta hydrolase</fullName>
    </submittedName>
</protein>
<dbReference type="SUPFAM" id="SSF53474">
    <property type="entry name" value="alpha/beta-Hydrolases"/>
    <property type="match status" value="1"/>
</dbReference>
<name>A0A6I6L3U4_9SPHN</name>
<keyword evidence="1" id="KW-0378">Hydrolase</keyword>
<evidence type="ECO:0000313" key="1">
    <source>
        <dbReference type="EMBL" id="QGY80680.1"/>
    </source>
</evidence>
<dbReference type="PANTHER" id="PTHR43798">
    <property type="entry name" value="MONOACYLGLYCEROL LIPASE"/>
    <property type="match status" value="1"/>
</dbReference>
<keyword evidence="2" id="KW-1185">Reference proteome</keyword>